<dbReference type="GeneID" id="108997515"/>
<dbReference type="PANTHER" id="PTHR35218">
    <property type="entry name" value="RNASE H DOMAIN-CONTAINING PROTEIN"/>
    <property type="match status" value="1"/>
</dbReference>
<dbReference type="STRING" id="51240.A0A2I4FCL0"/>
<dbReference type="Gramene" id="Jr06_13330_p1">
    <property type="protein sequence ID" value="cds.Jr06_13330_p1"/>
    <property type="gene ID" value="Jr06_13330"/>
</dbReference>
<dbReference type="OrthoDB" id="1001388at2759"/>
<keyword evidence="1" id="KW-1185">Reference proteome</keyword>
<dbReference type="KEGG" id="jre:108997515"/>
<evidence type="ECO:0000313" key="2">
    <source>
        <dbReference type="RefSeq" id="XP_018829379.1"/>
    </source>
</evidence>
<name>A0A2I4FCL0_JUGRE</name>
<gene>
    <name evidence="2" type="primary">LOC108997515</name>
</gene>
<dbReference type="RefSeq" id="XP_018829379.1">
    <property type="nucleotide sequence ID" value="XM_018973834.1"/>
</dbReference>
<dbReference type="Proteomes" id="UP000235220">
    <property type="component" value="Chromosome 6"/>
</dbReference>
<dbReference type="InterPro" id="IPR036691">
    <property type="entry name" value="Endo/exonu/phosph_ase_sf"/>
</dbReference>
<dbReference type="AlphaFoldDB" id="A0A2I4FCL0"/>
<sequence length="369" mass="42185">MSCLSWNCQGLGNPWTVRELHLLVKNNVPNFVFLMETKCRRNKVERIKKLLNMENSFIADCKGLSGGLAFLWKAEMDAVLESYTQHHISLKVKNSLDGKTWILTGFYGDPITAKRQGSWQLLRRLKPANDLGWLCVRDFNEIVTTNEKSGGMLRPYRQMVSFRKALEECELSDMGFVGNKYTWSNNRYGDELTKERLDRGLCNAIWASWNPRAVVLSLTALTSDHCPILISKDNSQKDISNHTKPFRYEVSWAQREACNKLIAEEWSRPRLASNKLNSVTEGLKRCQVKLQQWSKQAMSGTKKEDLFNTSCPQNIDGCLAATRPKVTEEMNQDLKRPYTAQEIEEALFQMDGLSSPGPDGYPAAFFQQH</sequence>
<protein>
    <submittedName>
        <fullName evidence="2">Uncharacterized protein LOC108997515</fullName>
    </submittedName>
</protein>
<dbReference type="SUPFAM" id="SSF56219">
    <property type="entry name" value="DNase I-like"/>
    <property type="match status" value="1"/>
</dbReference>
<reference evidence="2" key="1">
    <citation type="submission" date="2025-08" db="UniProtKB">
        <authorList>
            <consortium name="RefSeq"/>
        </authorList>
    </citation>
    <scope>IDENTIFICATION</scope>
    <source>
        <tissue evidence="2">Leaves</tissue>
    </source>
</reference>
<dbReference type="PANTHER" id="PTHR35218:SF9">
    <property type="entry name" value="ENDONUCLEASE_EXONUCLEASE_PHOSPHATASE DOMAIN-CONTAINING PROTEIN"/>
    <property type="match status" value="1"/>
</dbReference>
<dbReference type="Gene3D" id="3.60.10.10">
    <property type="entry name" value="Endonuclease/exonuclease/phosphatase"/>
    <property type="match status" value="1"/>
</dbReference>
<proteinExistence type="predicted"/>
<organism evidence="1 2">
    <name type="scientific">Juglans regia</name>
    <name type="common">English walnut</name>
    <dbReference type="NCBI Taxonomy" id="51240"/>
    <lineage>
        <taxon>Eukaryota</taxon>
        <taxon>Viridiplantae</taxon>
        <taxon>Streptophyta</taxon>
        <taxon>Embryophyta</taxon>
        <taxon>Tracheophyta</taxon>
        <taxon>Spermatophyta</taxon>
        <taxon>Magnoliopsida</taxon>
        <taxon>eudicotyledons</taxon>
        <taxon>Gunneridae</taxon>
        <taxon>Pentapetalae</taxon>
        <taxon>rosids</taxon>
        <taxon>fabids</taxon>
        <taxon>Fagales</taxon>
        <taxon>Juglandaceae</taxon>
        <taxon>Juglans</taxon>
    </lineage>
</organism>
<evidence type="ECO:0000313" key="1">
    <source>
        <dbReference type="Proteomes" id="UP000235220"/>
    </source>
</evidence>
<accession>A0A2I4FCL0</accession>